<evidence type="ECO:0000313" key="2">
    <source>
        <dbReference type="EMBL" id="ACL42156.1"/>
    </source>
</evidence>
<name>B8HIA9_PSECP</name>
<dbReference type="Proteomes" id="UP000002505">
    <property type="component" value="Plasmid pACHL01"/>
</dbReference>
<keyword evidence="3" id="KW-1185">Reference proteome</keyword>
<reference evidence="2" key="1">
    <citation type="submission" date="2009-01" db="EMBL/GenBank/DDBJ databases">
        <title>Complete sequence of plasmid1 of Arthrobacter chlorophenolicus A6.</title>
        <authorList>
            <consortium name="US DOE Joint Genome Institute"/>
            <person name="Lucas S."/>
            <person name="Copeland A."/>
            <person name="Lapidus A."/>
            <person name="Glavina del Rio T."/>
            <person name="Tice H."/>
            <person name="Bruce D."/>
            <person name="Goodwin L."/>
            <person name="Pitluck S."/>
            <person name="Goltsman E."/>
            <person name="Clum A."/>
            <person name="Larimer F."/>
            <person name="Land M."/>
            <person name="Hauser L."/>
            <person name="Kyrpides N."/>
            <person name="Mikhailova N."/>
            <person name="Jansson J."/>
            <person name="Richardson P."/>
        </authorList>
    </citation>
    <scope>NUCLEOTIDE SEQUENCE [LARGE SCALE GENOMIC DNA]</scope>
    <source>
        <strain evidence="2">A6</strain>
        <plasmid evidence="2">pACHL01</plasmid>
    </source>
</reference>
<dbReference type="KEGG" id="ach:Achl_4205"/>
<organism evidence="2 3">
    <name type="scientific">Pseudarthrobacter chlorophenolicus (strain ATCC 700700 / DSM 12829 / CIP 107037 / JCM 12360 / KCTC 9906 / NCIMB 13794 / A6)</name>
    <name type="common">Arthrobacter chlorophenolicus</name>
    <dbReference type="NCBI Taxonomy" id="452863"/>
    <lineage>
        <taxon>Bacteria</taxon>
        <taxon>Bacillati</taxon>
        <taxon>Actinomycetota</taxon>
        <taxon>Actinomycetes</taxon>
        <taxon>Micrococcales</taxon>
        <taxon>Micrococcaceae</taxon>
        <taxon>Pseudarthrobacter</taxon>
    </lineage>
</organism>
<sequence length="192" mass="21001">MSEARQPKGIPAGGQFAATAHAEPEGASLVGVRIGEPREMTREELVITGQAVDGSPSLSEVTRQVHHSRRQLAEAVKAMDQTMLNATIVHVRQVLPGAKELRLRATRIGDQQMIPTFVQTADDGFLGARYAAGPDGDWARRTVEGADPASVTEALAGITPHSEIWDTDTRCDYDPQTEEHIIYLDGRRRQEH</sequence>
<protein>
    <submittedName>
        <fullName evidence="2">Uncharacterized protein</fullName>
    </submittedName>
</protein>
<dbReference type="EMBL" id="CP001342">
    <property type="protein sequence ID" value="ACL42156.1"/>
    <property type="molecule type" value="Genomic_DNA"/>
</dbReference>
<accession>B8HIA9</accession>
<proteinExistence type="predicted"/>
<dbReference type="RefSeq" id="WP_012623173.1">
    <property type="nucleotide sequence ID" value="NC_011879.1"/>
</dbReference>
<gene>
    <name evidence="2" type="ordered locus">Achl_4205</name>
</gene>
<evidence type="ECO:0000256" key="1">
    <source>
        <dbReference type="SAM" id="MobiDB-lite"/>
    </source>
</evidence>
<evidence type="ECO:0000313" key="3">
    <source>
        <dbReference type="Proteomes" id="UP000002505"/>
    </source>
</evidence>
<dbReference type="AlphaFoldDB" id="B8HIA9"/>
<dbReference type="HOGENOM" id="CLU_1412611_0_0_11"/>
<feature type="region of interest" description="Disordered" evidence="1">
    <location>
        <begin position="1"/>
        <end position="22"/>
    </location>
</feature>
<keyword evidence="2" id="KW-0614">Plasmid</keyword>
<geneLocation type="plasmid" evidence="2 3">
    <name>pACHL01</name>
</geneLocation>